<sequence length="497" mass="58191">MLFNSLDFLIFFPVVTLIYFLIPHKIRYIWLLICSYYFYMCWNAAYALLLFTSTAITYASGLAIQAAGKHEENDPERLKSKGFVAISFILNLTILIFFKYTGFIIDNLNLLFGRFGMELVIPKFDILLPVGISFYIFQALSYTVDAYRGDVKVERNFLKYAVFVSFFPQLVAGPIERSSRLLNQFNDRHKFDYDRVCKGLMMMVWGFFQKMVIADRVAVFVNQIFNYYNYYSGLEIFIGMLFFAVQIYCDFAGYSNIALGAAQVMGFDLMQNFTQPYLARSVAEFWKRWHISLTSWFRDYLYIPLGGNRKGKWIKYRNIMIIFLTSGLWHGASWTYVIWGGLNGAFQIVGAQTLNLRKRIKKAAGIREESWSYKMLATVITFLLVDFTWIFFRADNIEAAFSLIRQMFSGFRPWILIDGSLYAMGLSFIDFWIGMIAIAVLLAVDILHSRNIHIREWIVKQNLWFRWGIYLLAVYSILIFGYYGPNFDATQFIYFQF</sequence>
<feature type="transmembrane region" description="Helical" evidence="8">
    <location>
        <begin position="230"/>
        <end position="249"/>
    </location>
</feature>
<dbReference type="AlphaFoldDB" id="A0AB73T222"/>
<evidence type="ECO:0000256" key="4">
    <source>
        <dbReference type="ARBA" id="ARBA00022692"/>
    </source>
</evidence>
<dbReference type="GO" id="GO:0005886">
    <property type="term" value="C:plasma membrane"/>
    <property type="evidence" value="ECO:0007669"/>
    <property type="project" value="UniProtKB-SubCell"/>
</dbReference>
<dbReference type="GO" id="GO:0042121">
    <property type="term" value="P:alginic acid biosynthetic process"/>
    <property type="evidence" value="ECO:0007669"/>
    <property type="project" value="InterPro"/>
</dbReference>
<dbReference type="Pfam" id="PF03062">
    <property type="entry name" value="MBOAT"/>
    <property type="match status" value="1"/>
</dbReference>
<dbReference type="EMBL" id="QGGY01000010">
    <property type="protein sequence ID" value="PWJ74068.1"/>
    <property type="molecule type" value="Genomic_DNA"/>
</dbReference>
<keyword evidence="7 9" id="KW-0012">Acyltransferase</keyword>
<reference evidence="9 10" key="1">
    <citation type="submission" date="2018-05" db="EMBL/GenBank/DDBJ databases">
        <authorList>
            <person name="Goeker M."/>
            <person name="Huntemann M."/>
            <person name="Clum A."/>
            <person name="Pillay M."/>
            <person name="Palaniappan K."/>
            <person name="Varghese N."/>
            <person name="Mikhailova N."/>
            <person name="Stamatis D."/>
            <person name="Reddy T."/>
            <person name="Daum C."/>
            <person name="Shapiro N."/>
            <person name="Ivanova N."/>
            <person name="Kyrpides N."/>
            <person name="Woyke T."/>
        </authorList>
    </citation>
    <scope>NUCLEOTIDE SEQUENCE [LARGE SCALE GENOMIC DNA]</scope>
    <source>
        <strain evidence="9 10">DSM 26524</strain>
    </source>
</reference>
<feature type="transmembrane region" description="Helical" evidence="8">
    <location>
        <begin position="196"/>
        <end position="218"/>
    </location>
</feature>
<evidence type="ECO:0000256" key="6">
    <source>
        <dbReference type="ARBA" id="ARBA00023136"/>
    </source>
</evidence>
<keyword evidence="6 7" id="KW-0472">Membrane</keyword>
<dbReference type="PANTHER" id="PTHR13285:SF18">
    <property type="entry name" value="PROTEIN-CYSTEINE N-PALMITOYLTRANSFERASE RASP"/>
    <property type="match status" value="1"/>
</dbReference>
<evidence type="ECO:0000256" key="3">
    <source>
        <dbReference type="ARBA" id="ARBA00022475"/>
    </source>
</evidence>
<feature type="transmembrane region" description="Helical" evidence="8">
    <location>
        <begin position="126"/>
        <end position="144"/>
    </location>
</feature>
<dbReference type="InterPro" id="IPR024194">
    <property type="entry name" value="Ac/AlaTfrase_AlgI/DltB"/>
</dbReference>
<keyword evidence="4 8" id="KW-0812">Transmembrane</keyword>
<evidence type="ECO:0000256" key="5">
    <source>
        <dbReference type="ARBA" id="ARBA00022989"/>
    </source>
</evidence>
<keyword evidence="10" id="KW-1185">Reference proteome</keyword>
<comment type="caution">
    <text evidence="9">The sequence shown here is derived from an EMBL/GenBank/DDBJ whole genome shotgun (WGS) entry which is preliminary data.</text>
</comment>
<comment type="subcellular location">
    <subcellularLocation>
        <location evidence="1">Cell membrane</location>
        <topology evidence="1">Multi-pass membrane protein</topology>
    </subcellularLocation>
</comment>
<feature type="transmembrane region" description="Helical" evidence="8">
    <location>
        <begin position="83"/>
        <end position="105"/>
    </location>
</feature>
<evidence type="ECO:0000313" key="9">
    <source>
        <dbReference type="EMBL" id="PWJ74068.1"/>
    </source>
</evidence>
<feature type="transmembrane region" description="Helical" evidence="8">
    <location>
        <begin position="336"/>
        <end position="354"/>
    </location>
</feature>
<name>A0AB73T222_9FIRM</name>
<feature type="transmembrane region" description="Helical" evidence="8">
    <location>
        <begin position="156"/>
        <end position="175"/>
    </location>
</feature>
<dbReference type="PIRSF" id="PIRSF500217">
    <property type="entry name" value="AlgI"/>
    <property type="match status" value="1"/>
</dbReference>
<comment type="similarity">
    <text evidence="2 7">Belongs to the membrane-bound acyltransferase family.</text>
</comment>
<feature type="transmembrane region" description="Helical" evidence="8">
    <location>
        <begin position="6"/>
        <end position="22"/>
    </location>
</feature>
<gene>
    <name evidence="9" type="ORF">C7383_110108</name>
</gene>
<dbReference type="RefSeq" id="WP_109747407.1">
    <property type="nucleotide sequence ID" value="NZ_JANKBI010000009.1"/>
</dbReference>
<dbReference type="InterPro" id="IPR051085">
    <property type="entry name" value="MB_O-acyltransferase"/>
</dbReference>
<keyword evidence="7" id="KW-0808">Transferase</keyword>
<feature type="transmembrane region" description="Helical" evidence="8">
    <location>
        <begin position="421"/>
        <end position="444"/>
    </location>
</feature>
<accession>A0AB73T222</accession>
<dbReference type="PIRSF" id="PIRSF016636">
    <property type="entry name" value="AlgI_DltB"/>
    <property type="match status" value="1"/>
</dbReference>
<feature type="transmembrane region" description="Helical" evidence="8">
    <location>
        <begin position="375"/>
        <end position="392"/>
    </location>
</feature>
<protein>
    <submittedName>
        <fullName evidence="9">D-alanyl-lipoteichoic acid acyltransferase DltB (MBOAT superfamily)</fullName>
    </submittedName>
</protein>
<evidence type="ECO:0000256" key="1">
    <source>
        <dbReference type="ARBA" id="ARBA00004651"/>
    </source>
</evidence>
<feature type="transmembrane region" description="Helical" evidence="8">
    <location>
        <begin position="464"/>
        <end position="483"/>
    </location>
</feature>
<feature type="transmembrane region" description="Helical" evidence="8">
    <location>
        <begin position="29"/>
        <end position="51"/>
    </location>
</feature>
<dbReference type="InterPro" id="IPR028362">
    <property type="entry name" value="AlgI"/>
</dbReference>
<dbReference type="InterPro" id="IPR004299">
    <property type="entry name" value="MBOAT_fam"/>
</dbReference>
<dbReference type="GO" id="GO:0016746">
    <property type="term" value="F:acyltransferase activity"/>
    <property type="evidence" value="ECO:0007669"/>
    <property type="project" value="UniProtKB-KW"/>
</dbReference>
<dbReference type="PANTHER" id="PTHR13285">
    <property type="entry name" value="ACYLTRANSFERASE"/>
    <property type="match status" value="1"/>
</dbReference>
<evidence type="ECO:0000256" key="2">
    <source>
        <dbReference type="ARBA" id="ARBA00010323"/>
    </source>
</evidence>
<keyword evidence="5 8" id="KW-1133">Transmembrane helix</keyword>
<evidence type="ECO:0000256" key="8">
    <source>
        <dbReference type="SAM" id="Phobius"/>
    </source>
</evidence>
<evidence type="ECO:0000313" key="10">
    <source>
        <dbReference type="Proteomes" id="UP000245412"/>
    </source>
</evidence>
<organism evidence="9 10">
    <name type="scientific">Murimonas intestini</name>
    <dbReference type="NCBI Taxonomy" id="1337051"/>
    <lineage>
        <taxon>Bacteria</taxon>
        <taxon>Bacillati</taxon>
        <taxon>Bacillota</taxon>
        <taxon>Clostridia</taxon>
        <taxon>Lachnospirales</taxon>
        <taxon>Lachnospiraceae</taxon>
        <taxon>Murimonas</taxon>
    </lineage>
</organism>
<dbReference type="Proteomes" id="UP000245412">
    <property type="component" value="Unassembled WGS sequence"/>
</dbReference>
<proteinExistence type="inferred from homology"/>
<evidence type="ECO:0000256" key="7">
    <source>
        <dbReference type="PIRNR" id="PIRNR016636"/>
    </source>
</evidence>
<keyword evidence="3 7" id="KW-1003">Cell membrane</keyword>